<name>A0AAV4MI08_CAEEX</name>
<sequence length="86" mass="9730">MDGGPANENLVQFGGGLNRSVNQPVSVEYVNSIIRWPQWLTQDRSGTSQCHINIRIYHRFRGYTDHLCDGGHQCGMPASLHRYSLD</sequence>
<organism evidence="1 2">
    <name type="scientific">Caerostris extrusa</name>
    <name type="common">Bark spider</name>
    <name type="synonym">Caerostris bankana</name>
    <dbReference type="NCBI Taxonomy" id="172846"/>
    <lineage>
        <taxon>Eukaryota</taxon>
        <taxon>Metazoa</taxon>
        <taxon>Ecdysozoa</taxon>
        <taxon>Arthropoda</taxon>
        <taxon>Chelicerata</taxon>
        <taxon>Arachnida</taxon>
        <taxon>Araneae</taxon>
        <taxon>Araneomorphae</taxon>
        <taxon>Entelegynae</taxon>
        <taxon>Araneoidea</taxon>
        <taxon>Araneidae</taxon>
        <taxon>Caerostris</taxon>
    </lineage>
</organism>
<evidence type="ECO:0000313" key="2">
    <source>
        <dbReference type="Proteomes" id="UP001054945"/>
    </source>
</evidence>
<dbReference type="Proteomes" id="UP001054945">
    <property type="component" value="Unassembled WGS sequence"/>
</dbReference>
<gene>
    <name evidence="1" type="ORF">CEXT_545751</name>
</gene>
<proteinExistence type="predicted"/>
<comment type="caution">
    <text evidence="1">The sequence shown here is derived from an EMBL/GenBank/DDBJ whole genome shotgun (WGS) entry which is preliminary data.</text>
</comment>
<protein>
    <submittedName>
        <fullName evidence="1">Uncharacterized protein</fullName>
    </submittedName>
</protein>
<keyword evidence="2" id="KW-1185">Reference proteome</keyword>
<dbReference type="EMBL" id="BPLR01019822">
    <property type="protein sequence ID" value="GIX72144.1"/>
    <property type="molecule type" value="Genomic_DNA"/>
</dbReference>
<accession>A0AAV4MI08</accession>
<dbReference type="AlphaFoldDB" id="A0AAV4MI08"/>
<evidence type="ECO:0000313" key="1">
    <source>
        <dbReference type="EMBL" id="GIX72144.1"/>
    </source>
</evidence>
<reference evidence="1 2" key="1">
    <citation type="submission" date="2021-06" db="EMBL/GenBank/DDBJ databases">
        <title>Caerostris extrusa draft genome.</title>
        <authorList>
            <person name="Kono N."/>
            <person name="Arakawa K."/>
        </authorList>
    </citation>
    <scope>NUCLEOTIDE SEQUENCE [LARGE SCALE GENOMIC DNA]</scope>
</reference>